<evidence type="ECO:0000256" key="3">
    <source>
        <dbReference type="ARBA" id="ARBA00022989"/>
    </source>
</evidence>
<dbReference type="PANTHER" id="PTHR10037">
    <property type="entry name" value="VOLTAGE-GATED CATION CHANNEL CALCIUM AND SODIUM"/>
    <property type="match status" value="1"/>
</dbReference>
<dbReference type="PANTHER" id="PTHR10037:SF62">
    <property type="entry name" value="SODIUM CHANNEL PROTEIN 60E"/>
    <property type="match status" value="1"/>
</dbReference>
<dbReference type="SUPFAM" id="SSF81324">
    <property type="entry name" value="Voltage-gated potassium channels"/>
    <property type="match status" value="1"/>
</dbReference>
<dbReference type="InterPro" id="IPR043203">
    <property type="entry name" value="VGCC_Ca_Na"/>
</dbReference>
<dbReference type="Proteomes" id="UP000253318">
    <property type="component" value="Unassembled WGS sequence"/>
</dbReference>
<proteinExistence type="predicted"/>
<evidence type="ECO:0000256" key="4">
    <source>
        <dbReference type="ARBA" id="ARBA00023136"/>
    </source>
</evidence>
<dbReference type="OrthoDB" id="5297065at2"/>
<feature type="transmembrane region" description="Helical" evidence="6">
    <location>
        <begin position="194"/>
        <end position="219"/>
    </location>
</feature>
<keyword evidence="2 6" id="KW-0812">Transmembrane</keyword>
<evidence type="ECO:0000256" key="1">
    <source>
        <dbReference type="ARBA" id="ARBA00004141"/>
    </source>
</evidence>
<keyword evidence="9" id="KW-1185">Reference proteome</keyword>
<evidence type="ECO:0000256" key="2">
    <source>
        <dbReference type="ARBA" id="ARBA00022692"/>
    </source>
</evidence>
<dbReference type="Pfam" id="PF00520">
    <property type="entry name" value="Ion_trans"/>
    <property type="match status" value="1"/>
</dbReference>
<reference evidence="8 9" key="1">
    <citation type="submission" date="2018-04" db="EMBL/GenBank/DDBJ databases">
        <title>Novel actinobacteria from marine sediment.</title>
        <authorList>
            <person name="Ng Z.Y."/>
            <person name="Tan G.Y.A."/>
        </authorList>
    </citation>
    <scope>NUCLEOTIDE SEQUENCE [LARGE SCALE GENOMIC DNA]</scope>
    <source>
        <strain evidence="8 9">TPS81</strain>
    </source>
</reference>
<name>A0A368T3Z1_9ACTN</name>
<feature type="transmembrane region" description="Helical" evidence="6">
    <location>
        <begin position="15"/>
        <end position="34"/>
    </location>
</feature>
<dbReference type="GO" id="GO:0005248">
    <property type="term" value="F:voltage-gated sodium channel activity"/>
    <property type="evidence" value="ECO:0007669"/>
    <property type="project" value="TreeGrafter"/>
</dbReference>
<dbReference type="InterPro" id="IPR005821">
    <property type="entry name" value="Ion_trans_dom"/>
</dbReference>
<feature type="coiled-coil region" evidence="5">
    <location>
        <begin position="240"/>
        <end position="267"/>
    </location>
</feature>
<dbReference type="GO" id="GO:0001518">
    <property type="term" value="C:voltage-gated sodium channel complex"/>
    <property type="evidence" value="ECO:0007669"/>
    <property type="project" value="TreeGrafter"/>
</dbReference>
<feature type="transmembrane region" description="Helical" evidence="6">
    <location>
        <begin position="80"/>
        <end position="100"/>
    </location>
</feature>
<comment type="subcellular location">
    <subcellularLocation>
        <location evidence="1">Membrane</location>
        <topology evidence="1">Multi-pass membrane protein</topology>
    </subcellularLocation>
</comment>
<evidence type="ECO:0000256" key="6">
    <source>
        <dbReference type="SAM" id="Phobius"/>
    </source>
</evidence>
<evidence type="ECO:0000313" key="8">
    <source>
        <dbReference type="EMBL" id="RCV57713.1"/>
    </source>
</evidence>
<keyword evidence="4 6" id="KW-0472">Membrane</keyword>
<feature type="transmembrane region" description="Helical" evidence="6">
    <location>
        <begin position="121"/>
        <end position="145"/>
    </location>
</feature>
<dbReference type="InterPro" id="IPR027359">
    <property type="entry name" value="Volt_channel_dom_sf"/>
</dbReference>
<keyword evidence="5" id="KW-0175">Coiled coil</keyword>
<comment type="caution">
    <text evidence="8">The sequence shown here is derived from an EMBL/GenBank/DDBJ whole genome shotgun (WGS) entry which is preliminary data.</text>
</comment>
<dbReference type="Gene3D" id="1.10.287.70">
    <property type="match status" value="1"/>
</dbReference>
<sequence>MTVRDHARAIVEAQWFQTSVITLILVNAVLLGVETSPSLMAAHGELLHRIDLCVLGVFVLELALRIYAHRGAFFRDPWSCFDLAIVGIALLPASGPFAVLRTLRVLRVLRLLSVIPTLRHVVAGLLKALPGMASIALLVALLLYVSAVMSTKLFRVTSPEHFGDVWTSLFTLFQIMTGDSWGEIAKTVMDEQPMAWIFFVGYILASTFIALNLFIAVAVEALEHESGEHRDHRGELGADSREVLRELRELRAEVAELRAAGLAAERRG</sequence>
<evidence type="ECO:0000313" key="9">
    <source>
        <dbReference type="Proteomes" id="UP000253318"/>
    </source>
</evidence>
<dbReference type="AlphaFoldDB" id="A0A368T3Z1"/>
<organism evidence="8 9">
    <name type="scientific">Marinitenerispora sediminis</name>
    <dbReference type="NCBI Taxonomy" id="1931232"/>
    <lineage>
        <taxon>Bacteria</taxon>
        <taxon>Bacillati</taxon>
        <taxon>Actinomycetota</taxon>
        <taxon>Actinomycetes</taxon>
        <taxon>Streptosporangiales</taxon>
        <taxon>Nocardiopsidaceae</taxon>
        <taxon>Marinitenerispora</taxon>
    </lineage>
</organism>
<dbReference type="EMBL" id="QEIN01000108">
    <property type="protein sequence ID" value="RCV57713.1"/>
    <property type="molecule type" value="Genomic_DNA"/>
</dbReference>
<feature type="transmembrane region" description="Helical" evidence="6">
    <location>
        <begin position="46"/>
        <end position="68"/>
    </location>
</feature>
<gene>
    <name evidence="8" type="ORF">DEF24_14780</name>
</gene>
<accession>A0A368T3Z1</accession>
<protein>
    <submittedName>
        <fullName evidence="8">Ion transporter</fullName>
    </submittedName>
</protein>
<evidence type="ECO:0000259" key="7">
    <source>
        <dbReference type="Pfam" id="PF00520"/>
    </source>
</evidence>
<evidence type="ECO:0000256" key="5">
    <source>
        <dbReference type="SAM" id="Coils"/>
    </source>
</evidence>
<dbReference type="Gene3D" id="1.20.120.350">
    <property type="entry name" value="Voltage-gated potassium channels. Chain C"/>
    <property type="match status" value="1"/>
</dbReference>
<keyword evidence="3 6" id="KW-1133">Transmembrane helix</keyword>
<feature type="domain" description="Ion transport" evidence="7">
    <location>
        <begin position="14"/>
        <end position="225"/>
    </location>
</feature>